<evidence type="ECO:0000313" key="4">
    <source>
        <dbReference type="EMBL" id="GAA2910811.1"/>
    </source>
</evidence>
<comment type="pathway">
    <text evidence="1">Cofactor biosynthesis; pyrroloquinoline quinone biosynthesis.</text>
</comment>
<gene>
    <name evidence="4" type="ORF">GCM10020221_03310</name>
</gene>
<keyword evidence="3" id="KW-0884">PQQ biosynthesis</keyword>
<organism evidence="4 5">
    <name type="scientific">Streptomyces thioluteus</name>
    <dbReference type="NCBI Taxonomy" id="66431"/>
    <lineage>
        <taxon>Bacteria</taxon>
        <taxon>Bacillati</taxon>
        <taxon>Actinomycetota</taxon>
        <taxon>Actinomycetes</taxon>
        <taxon>Kitasatosporales</taxon>
        <taxon>Streptomycetaceae</taxon>
        <taxon>Streptomyces</taxon>
    </lineage>
</organism>
<sequence length="98" mass="10698">MTDTDGIRWRLRGGVRLRHDAVRDTGVLLHPEGVLLLNETAVAVLRLCDGTTDVDRVTETLSRTYVDVAAADVRSFLTALAERRLVEPSEPTDEAPGG</sequence>
<dbReference type="InterPro" id="IPR022479">
    <property type="entry name" value="PqqD_bac"/>
</dbReference>
<reference evidence="5" key="1">
    <citation type="journal article" date="2019" name="Int. J. Syst. Evol. Microbiol.">
        <title>The Global Catalogue of Microorganisms (GCM) 10K type strain sequencing project: providing services to taxonomists for standard genome sequencing and annotation.</title>
        <authorList>
            <consortium name="The Broad Institute Genomics Platform"/>
            <consortium name="The Broad Institute Genome Sequencing Center for Infectious Disease"/>
            <person name="Wu L."/>
            <person name="Ma J."/>
        </authorList>
    </citation>
    <scope>NUCLEOTIDE SEQUENCE [LARGE SCALE GENOMIC DNA]</scope>
    <source>
        <strain evidence="5">JCM 4087</strain>
    </source>
</reference>
<accession>A0ABP6IVB4</accession>
<dbReference type="InterPro" id="IPR008792">
    <property type="entry name" value="PQQD"/>
</dbReference>
<dbReference type="RefSeq" id="WP_344960497.1">
    <property type="nucleotide sequence ID" value="NZ_BAAAXZ010000014.1"/>
</dbReference>
<keyword evidence="5" id="KW-1185">Reference proteome</keyword>
<dbReference type="Pfam" id="PF05402">
    <property type="entry name" value="PqqD"/>
    <property type="match status" value="1"/>
</dbReference>
<name>A0ABP6IVB4_STRTU</name>
<dbReference type="EMBL" id="BAAAXZ010000014">
    <property type="protein sequence ID" value="GAA2910811.1"/>
    <property type="molecule type" value="Genomic_DNA"/>
</dbReference>
<evidence type="ECO:0000313" key="5">
    <source>
        <dbReference type="Proteomes" id="UP001501102"/>
    </source>
</evidence>
<comment type="caution">
    <text evidence="4">The sequence shown here is derived from an EMBL/GenBank/DDBJ whole genome shotgun (WGS) entry which is preliminary data.</text>
</comment>
<evidence type="ECO:0000256" key="1">
    <source>
        <dbReference type="ARBA" id="ARBA00004886"/>
    </source>
</evidence>
<protein>
    <recommendedName>
        <fullName evidence="6">Pyrroloquinoline quinone biosynthesis peptide chaperone PqqD</fullName>
    </recommendedName>
</protein>
<proteinExistence type="predicted"/>
<dbReference type="Gene3D" id="1.10.10.1150">
    <property type="entry name" value="Coenzyme PQQ synthesis protein D (PqqD)"/>
    <property type="match status" value="1"/>
</dbReference>
<dbReference type="NCBIfam" id="TIGR03859">
    <property type="entry name" value="PQQ_PqqD"/>
    <property type="match status" value="1"/>
</dbReference>
<evidence type="ECO:0008006" key="6">
    <source>
        <dbReference type="Google" id="ProtNLM"/>
    </source>
</evidence>
<comment type="subunit">
    <text evidence="2">Monomer. Interacts with PqqE.</text>
</comment>
<dbReference type="InterPro" id="IPR041881">
    <property type="entry name" value="PqqD_sf"/>
</dbReference>
<evidence type="ECO:0000256" key="2">
    <source>
        <dbReference type="ARBA" id="ARBA00011741"/>
    </source>
</evidence>
<dbReference type="Proteomes" id="UP001501102">
    <property type="component" value="Unassembled WGS sequence"/>
</dbReference>
<evidence type="ECO:0000256" key="3">
    <source>
        <dbReference type="ARBA" id="ARBA00022905"/>
    </source>
</evidence>